<feature type="coiled-coil region" evidence="1">
    <location>
        <begin position="10"/>
        <end position="37"/>
    </location>
</feature>
<dbReference type="Proteomes" id="UP000019141">
    <property type="component" value="Unassembled WGS sequence"/>
</dbReference>
<keyword evidence="3" id="KW-1185">Reference proteome</keyword>
<gene>
    <name evidence="2" type="ORF">ETSY1_45940</name>
</gene>
<evidence type="ECO:0000256" key="1">
    <source>
        <dbReference type="SAM" id="Coils"/>
    </source>
</evidence>
<proteinExistence type="predicted"/>
<reference evidence="2 3" key="1">
    <citation type="journal article" date="2014" name="Nature">
        <title>An environmental bacterial taxon with a large and distinct metabolic repertoire.</title>
        <authorList>
            <person name="Wilson M.C."/>
            <person name="Mori T."/>
            <person name="Ruckert C."/>
            <person name="Uria A.R."/>
            <person name="Helf M.J."/>
            <person name="Takada K."/>
            <person name="Gernert C."/>
            <person name="Steffens U.A."/>
            <person name="Heycke N."/>
            <person name="Schmitt S."/>
            <person name="Rinke C."/>
            <person name="Helfrich E.J."/>
            <person name="Brachmann A.O."/>
            <person name="Gurgui C."/>
            <person name="Wakimoto T."/>
            <person name="Kracht M."/>
            <person name="Crusemann M."/>
            <person name="Hentschel U."/>
            <person name="Abe I."/>
            <person name="Matsunaga S."/>
            <person name="Kalinowski J."/>
            <person name="Takeyama H."/>
            <person name="Piel J."/>
        </authorList>
    </citation>
    <scope>NUCLEOTIDE SEQUENCE [LARGE SCALE GENOMIC DNA]</scope>
    <source>
        <strain evidence="3">TSY1</strain>
    </source>
</reference>
<keyword evidence="1" id="KW-0175">Coiled coil</keyword>
<dbReference type="HOGENOM" id="CLU_3041493_0_0_7"/>
<sequence>MASLIFLYKVAELQQQLQSSEREKEMLRQQLTRKEAELDSAGTVDNIERLSQKM</sequence>
<protein>
    <submittedName>
        <fullName evidence="2">Uncharacterized protein</fullName>
    </submittedName>
</protein>
<name>W4L3P8_ENTF1</name>
<dbReference type="EMBL" id="AZHW01001788">
    <property type="protein sequence ID" value="ETW91956.1"/>
    <property type="molecule type" value="Genomic_DNA"/>
</dbReference>
<dbReference type="AlphaFoldDB" id="W4L3P8"/>
<evidence type="ECO:0000313" key="3">
    <source>
        <dbReference type="Proteomes" id="UP000019141"/>
    </source>
</evidence>
<accession>W4L3P8</accession>
<comment type="caution">
    <text evidence="2">The sequence shown here is derived from an EMBL/GenBank/DDBJ whole genome shotgun (WGS) entry which is preliminary data.</text>
</comment>
<organism evidence="2 3">
    <name type="scientific">Entotheonella factor</name>
    <dbReference type="NCBI Taxonomy" id="1429438"/>
    <lineage>
        <taxon>Bacteria</taxon>
        <taxon>Pseudomonadati</taxon>
        <taxon>Nitrospinota/Tectimicrobiota group</taxon>
        <taxon>Candidatus Tectimicrobiota</taxon>
        <taxon>Candidatus Entotheonellia</taxon>
        <taxon>Candidatus Entotheonellales</taxon>
        <taxon>Candidatus Entotheonellaceae</taxon>
        <taxon>Candidatus Entotheonella</taxon>
    </lineage>
</organism>
<evidence type="ECO:0000313" key="2">
    <source>
        <dbReference type="EMBL" id="ETW91956.1"/>
    </source>
</evidence>